<evidence type="ECO:0000256" key="4">
    <source>
        <dbReference type="ARBA" id="ARBA00022448"/>
    </source>
</evidence>
<protein>
    <recommendedName>
        <fullName evidence="7">Phosphate-specific transport system accessory protein PhoU</fullName>
    </recommendedName>
</protein>
<dbReference type="InterPro" id="IPR026022">
    <property type="entry name" value="PhoU_dom"/>
</dbReference>
<keyword evidence="5 7" id="KW-0963">Cytoplasm</keyword>
<dbReference type="InterPro" id="IPR028366">
    <property type="entry name" value="PhoU"/>
</dbReference>
<feature type="domain" description="PhoU" evidence="8">
    <location>
        <begin position="120"/>
        <end position="205"/>
    </location>
</feature>
<dbReference type="NCBIfam" id="TIGR02135">
    <property type="entry name" value="phoU_full"/>
    <property type="match status" value="1"/>
</dbReference>
<evidence type="ECO:0000313" key="10">
    <source>
        <dbReference type="Proteomes" id="UP000005444"/>
    </source>
</evidence>
<proteinExistence type="inferred from homology"/>
<feature type="domain" description="PhoU" evidence="8">
    <location>
        <begin position="17"/>
        <end position="103"/>
    </location>
</feature>
<evidence type="ECO:0000256" key="7">
    <source>
        <dbReference type="PIRNR" id="PIRNR003107"/>
    </source>
</evidence>
<dbReference type="GO" id="GO:0005737">
    <property type="term" value="C:cytoplasm"/>
    <property type="evidence" value="ECO:0007669"/>
    <property type="project" value="UniProtKB-SubCell"/>
</dbReference>
<dbReference type="STRING" id="701521.PECL_529"/>
<dbReference type="PANTHER" id="PTHR42930">
    <property type="entry name" value="PHOSPHATE-SPECIFIC TRANSPORT SYSTEM ACCESSORY PROTEIN PHOU"/>
    <property type="match status" value="1"/>
</dbReference>
<keyword evidence="10" id="KW-1185">Reference proteome</keyword>
<sequence>MRGIFDEELKRLLNKFTEMGINVSEQIYRATKSFVDHDRELAQQVIDADDEINEQEIKLEDQALNLIALKQPVASDFRKVIVVLKASSDLERIGDHAVGIAKETIRIKGKQRDQKIEDEIADMTNTVRSMLDITIDAYVKGDSALAEQVIEANKKIDQRYNQIRKDSLANMKSDPNAITGGTGYLWVASYLERIGDHITNVVEWILYNKTGKITELSSDIVE</sequence>
<reference evidence="9 10" key="1">
    <citation type="journal article" date="2012" name="J. Bacteriol.">
        <title>Complete Genome Sequence of the Beer Spoilage Organism Pediococcus claussenii ATCC BAA-344T.</title>
        <authorList>
            <person name="Pittet V."/>
            <person name="Abegunde T."/>
            <person name="Marfleet T."/>
            <person name="Haakensen M."/>
            <person name="Morrow K."/>
            <person name="Jayaprakash T."/>
            <person name="Schroeder K."/>
            <person name="Trost B."/>
            <person name="Byrns S."/>
            <person name="Bergsveinson J."/>
            <person name="Kusalik A."/>
            <person name="Ziola B."/>
        </authorList>
    </citation>
    <scope>NUCLEOTIDE SEQUENCE [LARGE SCALE GENOMIC DNA]</scope>
    <source>
        <strain evidence="9 10">ATCC BAA-344</strain>
    </source>
</reference>
<dbReference type="EMBL" id="CP003137">
    <property type="protein sequence ID" value="AEV94830.1"/>
    <property type="molecule type" value="Genomic_DNA"/>
</dbReference>
<evidence type="ECO:0000259" key="8">
    <source>
        <dbReference type="Pfam" id="PF01895"/>
    </source>
</evidence>
<evidence type="ECO:0000256" key="1">
    <source>
        <dbReference type="ARBA" id="ARBA00004496"/>
    </source>
</evidence>
<comment type="subcellular location">
    <subcellularLocation>
        <location evidence="1 7">Cytoplasm</location>
    </subcellularLocation>
</comment>
<keyword evidence="6 7" id="KW-0592">Phosphate transport</keyword>
<dbReference type="Gene3D" id="1.20.58.220">
    <property type="entry name" value="Phosphate transport system protein phou homolog 2, domain 2"/>
    <property type="match status" value="1"/>
</dbReference>
<dbReference type="Proteomes" id="UP000005444">
    <property type="component" value="Chromosome"/>
</dbReference>
<organism evidence="9 10">
    <name type="scientific">Pediococcus claussenii (strain ATCC BAA-344 / DSM 14800 / JCM 18046 / KCTC 3811 / LMG 21948 / P06)</name>
    <dbReference type="NCBI Taxonomy" id="701521"/>
    <lineage>
        <taxon>Bacteria</taxon>
        <taxon>Bacillati</taxon>
        <taxon>Bacillota</taxon>
        <taxon>Bacilli</taxon>
        <taxon>Lactobacillales</taxon>
        <taxon>Lactobacillaceae</taxon>
        <taxon>Pediococcus</taxon>
    </lineage>
</organism>
<dbReference type="PIRSF" id="PIRSF003107">
    <property type="entry name" value="PhoU"/>
    <property type="match status" value="1"/>
</dbReference>
<dbReference type="SUPFAM" id="SSF109755">
    <property type="entry name" value="PhoU-like"/>
    <property type="match status" value="1"/>
</dbReference>
<dbReference type="PATRIC" id="fig|701521.8.peg.507"/>
<comment type="function">
    <text evidence="7">Plays a role in the regulation of phosphate uptake.</text>
</comment>
<gene>
    <name evidence="9" type="primary">phoU</name>
    <name evidence="9" type="ordered locus">PECL_529</name>
</gene>
<evidence type="ECO:0000256" key="2">
    <source>
        <dbReference type="ARBA" id="ARBA00008107"/>
    </source>
</evidence>
<dbReference type="KEGG" id="pce:PECL_529"/>
<dbReference type="GO" id="GO:0045936">
    <property type="term" value="P:negative regulation of phosphate metabolic process"/>
    <property type="evidence" value="ECO:0007669"/>
    <property type="project" value="InterPro"/>
</dbReference>
<dbReference type="RefSeq" id="WP_014215027.1">
    <property type="nucleotide sequence ID" value="NC_016605.1"/>
</dbReference>
<dbReference type="InterPro" id="IPR038078">
    <property type="entry name" value="PhoU-like_sf"/>
</dbReference>
<evidence type="ECO:0000256" key="3">
    <source>
        <dbReference type="ARBA" id="ARBA00011738"/>
    </source>
</evidence>
<evidence type="ECO:0000256" key="6">
    <source>
        <dbReference type="ARBA" id="ARBA00022592"/>
    </source>
</evidence>
<dbReference type="AlphaFoldDB" id="G8PC11"/>
<accession>G8PC11</accession>
<dbReference type="Pfam" id="PF01895">
    <property type="entry name" value="PhoU"/>
    <property type="match status" value="2"/>
</dbReference>
<dbReference type="GO" id="GO:0030643">
    <property type="term" value="P:intracellular phosphate ion homeostasis"/>
    <property type="evidence" value="ECO:0007669"/>
    <property type="project" value="InterPro"/>
</dbReference>
<name>G8PC11_PEDCP</name>
<evidence type="ECO:0000313" key="9">
    <source>
        <dbReference type="EMBL" id="AEV94830.1"/>
    </source>
</evidence>
<dbReference type="PANTHER" id="PTHR42930:SF3">
    <property type="entry name" value="PHOSPHATE-SPECIFIC TRANSPORT SYSTEM ACCESSORY PROTEIN PHOU"/>
    <property type="match status" value="1"/>
</dbReference>
<dbReference type="HOGENOM" id="CLU_078518_2_0_9"/>
<dbReference type="FunFam" id="1.20.58.220:FF:000004">
    <property type="entry name" value="Phosphate-specific transport system accessory protein PhoU"/>
    <property type="match status" value="1"/>
</dbReference>
<comment type="similarity">
    <text evidence="2 7">Belongs to the PhoU family.</text>
</comment>
<keyword evidence="4 7" id="KW-0813">Transport</keyword>
<evidence type="ECO:0000256" key="5">
    <source>
        <dbReference type="ARBA" id="ARBA00022490"/>
    </source>
</evidence>
<comment type="subunit">
    <text evidence="3 7">Homodimer.</text>
</comment>
<dbReference type="eggNOG" id="COG0704">
    <property type="taxonomic scope" value="Bacteria"/>
</dbReference>
<dbReference type="GO" id="GO:0006817">
    <property type="term" value="P:phosphate ion transport"/>
    <property type="evidence" value="ECO:0007669"/>
    <property type="project" value="UniProtKB-KW"/>
</dbReference>